<accession>A0ABN3A2P3</accession>
<dbReference type="Proteomes" id="UP001501020">
    <property type="component" value="Unassembled WGS sequence"/>
</dbReference>
<keyword evidence="2" id="KW-1185">Reference proteome</keyword>
<evidence type="ECO:0000313" key="1">
    <source>
        <dbReference type="EMBL" id="GAA2152605.1"/>
    </source>
</evidence>
<organism evidence="1 2">
    <name type="scientific">Actinomadura napierensis</name>
    <dbReference type="NCBI Taxonomy" id="267854"/>
    <lineage>
        <taxon>Bacteria</taxon>
        <taxon>Bacillati</taxon>
        <taxon>Actinomycetota</taxon>
        <taxon>Actinomycetes</taxon>
        <taxon>Streptosporangiales</taxon>
        <taxon>Thermomonosporaceae</taxon>
        <taxon>Actinomadura</taxon>
    </lineage>
</organism>
<sequence>MARVRWWGTGLVVLVLLVLGGGLPLVDKALGSGGSALAAGTVVAVGTERAGVRPLTFTVPAAGWVLDAAESSLTSNAELSNNEVVFNLNAVVPFGSLDNARLWNGLGRIVSMGGGRLPGSPRAVTTGHGLAGLTGALAGHGKVGTASAFAKDDLGATVTAVGPPDAYRRLAAQVRAMVLSIEISP</sequence>
<dbReference type="RefSeq" id="WP_344274034.1">
    <property type="nucleotide sequence ID" value="NZ_BAAAMR010000059.1"/>
</dbReference>
<comment type="caution">
    <text evidence="1">The sequence shown here is derived from an EMBL/GenBank/DDBJ whole genome shotgun (WGS) entry which is preliminary data.</text>
</comment>
<evidence type="ECO:0000313" key="2">
    <source>
        <dbReference type="Proteomes" id="UP001501020"/>
    </source>
</evidence>
<proteinExistence type="predicted"/>
<name>A0ABN3A2P3_9ACTN</name>
<protein>
    <submittedName>
        <fullName evidence="1">Uncharacterized protein</fullName>
    </submittedName>
</protein>
<gene>
    <name evidence="1" type="ORF">GCM10009727_58370</name>
</gene>
<reference evidence="1 2" key="1">
    <citation type="journal article" date="2019" name="Int. J. Syst. Evol. Microbiol.">
        <title>The Global Catalogue of Microorganisms (GCM) 10K type strain sequencing project: providing services to taxonomists for standard genome sequencing and annotation.</title>
        <authorList>
            <consortium name="The Broad Institute Genomics Platform"/>
            <consortium name="The Broad Institute Genome Sequencing Center for Infectious Disease"/>
            <person name="Wu L."/>
            <person name="Ma J."/>
        </authorList>
    </citation>
    <scope>NUCLEOTIDE SEQUENCE [LARGE SCALE GENOMIC DNA]</scope>
    <source>
        <strain evidence="1 2">JCM 13850</strain>
    </source>
</reference>
<dbReference type="EMBL" id="BAAAMR010000059">
    <property type="protein sequence ID" value="GAA2152605.1"/>
    <property type="molecule type" value="Genomic_DNA"/>
</dbReference>